<dbReference type="Gene3D" id="3.30.540.10">
    <property type="entry name" value="Fructose-1,6-Bisphosphatase, subunit A, domain 1"/>
    <property type="match status" value="1"/>
</dbReference>
<comment type="cofactor">
    <cofactor evidence="1 5">
        <name>Mg(2+)</name>
        <dbReference type="ChEBI" id="CHEBI:18420"/>
    </cofactor>
</comment>
<gene>
    <name evidence="6" type="ordered locus">Dd703_1791</name>
</gene>
<dbReference type="SUPFAM" id="SSF56655">
    <property type="entry name" value="Carbohydrate phosphatase"/>
    <property type="match status" value="1"/>
</dbReference>
<dbReference type="CDD" id="cd01641">
    <property type="entry name" value="Bacterial_IMPase_like_1"/>
    <property type="match status" value="1"/>
</dbReference>
<feature type="binding site" evidence="5">
    <location>
        <position position="218"/>
    </location>
    <ligand>
        <name>Mg(2+)</name>
        <dbReference type="ChEBI" id="CHEBI:18420"/>
        <label>1</label>
        <note>catalytic</note>
    </ligand>
</feature>
<evidence type="ECO:0000256" key="5">
    <source>
        <dbReference type="PIRSR" id="PIRSR600760-2"/>
    </source>
</evidence>
<evidence type="ECO:0000256" key="3">
    <source>
        <dbReference type="ARBA" id="ARBA00022801"/>
    </source>
</evidence>
<dbReference type="KEGG" id="dda:Dd703_1791"/>
<evidence type="ECO:0000313" key="7">
    <source>
        <dbReference type="Proteomes" id="UP000002734"/>
    </source>
</evidence>
<dbReference type="GO" id="GO:0004401">
    <property type="term" value="F:histidinol-phosphatase activity"/>
    <property type="evidence" value="ECO:0007669"/>
    <property type="project" value="UniProtKB-UniRule"/>
</dbReference>
<keyword evidence="5" id="KW-0479">Metal-binding</keyword>
<keyword evidence="5" id="KW-0460">Magnesium</keyword>
<proteinExistence type="inferred from homology"/>
<keyword evidence="3" id="KW-0378">Hydrolase</keyword>
<accession>C6C4X7</accession>
<feature type="binding site" evidence="5">
    <location>
        <position position="93"/>
    </location>
    <ligand>
        <name>Mg(2+)</name>
        <dbReference type="ChEBI" id="CHEBI:18420"/>
        <label>2</label>
    </ligand>
</feature>
<evidence type="ECO:0000256" key="2">
    <source>
        <dbReference type="ARBA" id="ARBA00009759"/>
    </source>
</evidence>
<dbReference type="GO" id="GO:0006020">
    <property type="term" value="P:inositol metabolic process"/>
    <property type="evidence" value="ECO:0007669"/>
    <property type="project" value="TreeGrafter"/>
</dbReference>
<dbReference type="InterPro" id="IPR011809">
    <property type="entry name" value="His_9_proposed"/>
</dbReference>
<dbReference type="GO" id="GO:0008934">
    <property type="term" value="F:inositol monophosphate 1-phosphatase activity"/>
    <property type="evidence" value="ECO:0007669"/>
    <property type="project" value="TreeGrafter"/>
</dbReference>
<dbReference type="HOGENOM" id="CLU_044118_4_1_6"/>
<evidence type="ECO:0000313" key="6">
    <source>
        <dbReference type="EMBL" id="ACS85587.1"/>
    </source>
</evidence>
<evidence type="ECO:0000256" key="1">
    <source>
        <dbReference type="ARBA" id="ARBA00001946"/>
    </source>
</evidence>
<dbReference type="PRINTS" id="PR00377">
    <property type="entry name" value="IMPHPHTASES"/>
</dbReference>
<name>C6C4X7_MUSP7</name>
<dbReference type="InterPro" id="IPR000760">
    <property type="entry name" value="Inositol_monophosphatase-like"/>
</dbReference>
<protein>
    <recommendedName>
        <fullName evidence="4">Histidinol-phosphatase</fullName>
        <ecNumber evidence="4">3.1.3.15</ecNumber>
    </recommendedName>
</protein>
<dbReference type="eggNOG" id="COG0483">
    <property type="taxonomic scope" value="Bacteria"/>
</dbReference>
<dbReference type="PANTHER" id="PTHR20854">
    <property type="entry name" value="INOSITOL MONOPHOSPHATASE"/>
    <property type="match status" value="1"/>
</dbReference>
<organism evidence="6 7">
    <name type="scientific">Musicola paradisiaca (strain Ech703)</name>
    <name type="common">Dickeya paradisiaca</name>
    <name type="synonym">Dickeya dadantii</name>
    <dbReference type="NCBI Taxonomy" id="579405"/>
    <lineage>
        <taxon>Bacteria</taxon>
        <taxon>Pseudomonadati</taxon>
        <taxon>Pseudomonadota</taxon>
        <taxon>Gammaproteobacteria</taxon>
        <taxon>Enterobacterales</taxon>
        <taxon>Pectobacteriaceae</taxon>
        <taxon>Musicola</taxon>
    </lineage>
</organism>
<dbReference type="NCBIfam" id="TIGR02067">
    <property type="entry name" value="his_9_HisN"/>
    <property type="match status" value="1"/>
</dbReference>
<dbReference type="AlphaFoldDB" id="C6C4X7"/>
<dbReference type="EC" id="3.1.3.15" evidence="4"/>
<dbReference type="EMBL" id="CP001654">
    <property type="protein sequence ID" value="ACS85587.1"/>
    <property type="molecule type" value="Genomic_DNA"/>
</dbReference>
<dbReference type="Pfam" id="PF00459">
    <property type="entry name" value="Inositol_P"/>
    <property type="match status" value="1"/>
</dbReference>
<sequence length="270" mass="29634">MMRQPLPEIAFFHELADAASRETLPRFRSRQNLHIGSKPKEGFRFDPVTDADREAERVIRALIAARYPEHAMLGEEFGATGSGDLQWILDPVDGTRPFLCGLPVWGTLIGLLDSGRAVMGMMSQPFTGERFWADGEKAWYGGPQGEIRQLETRQHVSLDQAIVHTTSPEPISRYPHVHFHELTERTLMTRYGGECYAMAMLAAGQIDICLEYALQPYDIAAFIPIVEQAGGRVTTLAGAPAEAGGTVLACGCPPLHDEVLRVLNGGYAVG</sequence>
<dbReference type="GO" id="GO:0000105">
    <property type="term" value="P:L-histidine biosynthetic process"/>
    <property type="evidence" value="ECO:0007669"/>
    <property type="project" value="UniProtKB-UniRule"/>
</dbReference>
<dbReference type="Proteomes" id="UP000002734">
    <property type="component" value="Chromosome"/>
</dbReference>
<dbReference type="Gene3D" id="3.40.190.80">
    <property type="match status" value="1"/>
</dbReference>
<dbReference type="STRING" id="579405.Dd703_1791"/>
<dbReference type="GO" id="GO:0046872">
    <property type="term" value="F:metal ion binding"/>
    <property type="evidence" value="ECO:0007669"/>
    <property type="project" value="UniProtKB-KW"/>
</dbReference>
<feature type="binding site" evidence="5">
    <location>
        <position position="90"/>
    </location>
    <ligand>
        <name>Mg(2+)</name>
        <dbReference type="ChEBI" id="CHEBI:18420"/>
        <label>2</label>
    </ligand>
</feature>
<evidence type="ECO:0000256" key="4">
    <source>
        <dbReference type="NCBIfam" id="TIGR02067"/>
    </source>
</evidence>
<keyword evidence="7" id="KW-1185">Reference proteome</keyword>
<feature type="binding site" evidence="5">
    <location>
        <position position="75"/>
    </location>
    <ligand>
        <name>Mg(2+)</name>
        <dbReference type="ChEBI" id="CHEBI:18420"/>
        <label>1</label>
        <note>catalytic</note>
    </ligand>
</feature>
<dbReference type="GO" id="GO:0007165">
    <property type="term" value="P:signal transduction"/>
    <property type="evidence" value="ECO:0007669"/>
    <property type="project" value="TreeGrafter"/>
</dbReference>
<dbReference type="PANTHER" id="PTHR20854:SF4">
    <property type="entry name" value="INOSITOL-1-MONOPHOSPHATASE-RELATED"/>
    <property type="match status" value="1"/>
</dbReference>
<reference evidence="6" key="1">
    <citation type="submission" date="2009-06" db="EMBL/GenBank/DDBJ databases">
        <title>Complete sequence of Dickeya dadantii Ech703.</title>
        <authorList>
            <consortium name="US DOE Joint Genome Institute"/>
            <person name="Lucas S."/>
            <person name="Copeland A."/>
            <person name="Lapidus A."/>
            <person name="Glavina del Rio T."/>
            <person name="Dalin E."/>
            <person name="Tice H."/>
            <person name="Bruce D."/>
            <person name="Goodwin L."/>
            <person name="Pitluck S."/>
            <person name="Chertkov O."/>
            <person name="Brettin T."/>
            <person name="Detter J.C."/>
            <person name="Han C."/>
            <person name="Larimer F."/>
            <person name="Land M."/>
            <person name="Hauser L."/>
            <person name="Kyrpides N."/>
            <person name="Mikhailova N."/>
            <person name="Balakrishnan V."/>
            <person name="Glasner J."/>
            <person name="Perna N.T."/>
        </authorList>
    </citation>
    <scope>NUCLEOTIDE SEQUENCE [LARGE SCALE GENOMIC DNA]</scope>
    <source>
        <strain evidence="6">Ech703</strain>
    </source>
</reference>
<comment type="similarity">
    <text evidence="2">Belongs to the inositol monophosphatase superfamily.</text>
</comment>